<evidence type="ECO:0000313" key="3">
    <source>
        <dbReference type="Proteomes" id="UP000242188"/>
    </source>
</evidence>
<reference evidence="2 3" key="1">
    <citation type="journal article" date="2017" name="Nat. Ecol. Evol.">
        <title>Scallop genome provides insights into evolution of bilaterian karyotype and development.</title>
        <authorList>
            <person name="Wang S."/>
            <person name="Zhang J."/>
            <person name="Jiao W."/>
            <person name="Li J."/>
            <person name="Xun X."/>
            <person name="Sun Y."/>
            <person name="Guo X."/>
            <person name="Huan P."/>
            <person name="Dong B."/>
            <person name="Zhang L."/>
            <person name="Hu X."/>
            <person name="Sun X."/>
            <person name="Wang J."/>
            <person name="Zhao C."/>
            <person name="Wang Y."/>
            <person name="Wang D."/>
            <person name="Huang X."/>
            <person name="Wang R."/>
            <person name="Lv J."/>
            <person name="Li Y."/>
            <person name="Zhang Z."/>
            <person name="Liu B."/>
            <person name="Lu W."/>
            <person name="Hui Y."/>
            <person name="Liang J."/>
            <person name="Zhou Z."/>
            <person name="Hou R."/>
            <person name="Li X."/>
            <person name="Liu Y."/>
            <person name="Li H."/>
            <person name="Ning X."/>
            <person name="Lin Y."/>
            <person name="Zhao L."/>
            <person name="Xing Q."/>
            <person name="Dou J."/>
            <person name="Li Y."/>
            <person name="Mao J."/>
            <person name="Guo H."/>
            <person name="Dou H."/>
            <person name="Li T."/>
            <person name="Mu C."/>
            <person name="Jiang W."/>
            <person name="Fu Q."/>
            <person name="Fu X."/>
            <person name="Miao Y."/>
            <person name="Liu J."/>
            <person name="Yu Q."/>
            <person name="Li R."/>
            <person name="Liao H."/>
            <person name="Li X."/>
            <person name="Kong Y."/>
            <person name="Jiang Z."/>
            <person name="Chourrout D."/>
            <person name="Li R."/>
            <person name="Bao Z."/>
        </authorList>
    </citation>
    <scope>NUCLEOTIDE SEQUENCE [LARGE SCALE GENOMIC DNA]</scope>
    <source>
        <strain evidence="2 3">PY_sf001</strain>
    </source>
</reference>
<evidence type="ECO:0000256" key="1">
    <source>
        <dbReference type="SAM" id="Phobius"/>
    </source>
</evidence>
<evidence type="ECO:0008006" key="4">
    <source>
        <dbReference type="Google" id="ProtNLM"/>
    </source>
</evidence>
<organism evidence="2 3">
    <name type="scientific">Mizuhopecten yessoensis</name>
    <name type="common">Japanese scallop</name>
    <name type="synonym">Patinopecten yessoensis</name>
    <dbReference type="NCBI Taxonomy" id="6573"/>
    <lineage>
        <taxon>Eukaryota</taxon>
        <taxon>Metazoa</taxon>
        <taxon>Spiralia</taxon>
        <taxon>Lophotrochozoa</taxon>
        <taxon>Mollusca</taxon>
        <taxon>Bivalvia</taxon>
        <taxon>Autobranchia</taxon>
        <taxon>Pteriomorphia</taxon>
        <taxon>Pectinida</taxon>
        <taxon>Pectinoidea</taxon>
        <taxon>Pectinidae</taxon>
        <taxon>Mizuhopecten</taxon>
    </lineage>
</organism>
<gene>
    <name evidence="2" type="ORF">KP79_PYT01291</name>
</gene>
<dbReference type="AlphaFoldDB" id="A0A210QFP5"/>
<name>A0A210QFP5_MIZYE</name>
<keyword evidence="1" id="KW-0812">Transmembrane</keyword>
<protein>
    <recommendedName>
        <fullName evidence="4">Nucleotide-diphospho-sugar transferase domain-containing protein</fullName>
    </recommendedName>
</protein>
<dbReference type="Proteomes" id="UP000242188">
    <property type="component" value="Unassembled WGS sequence"/>
</dbReference>
<keyword evidence="3" id="KW-1185">Reference proteome</keyword>
<comment type="caution">
    <text evidence="2">The sequence shown here is derived from an EMBL/GenBank/DDBJ whole genome shotgun (WGS) entry which is preliminary data.</text>
</comment>
<feature type="transmembrane region" description="Helical" evidence="1">
    <location>
        <begin position="20"/>
        <end position="40"/>
    </location>
</feature>
<accession>A0A210QFP5</accession>
<dbReference type="EMBL" id="NEDP02003859">
    <property type="protein sequence ID" value="OWF47564.1"/>
    <property type="molecule type" value="Genomic_DNA"/>
</dbReference>
<sequence length="377" mass="43141">MLQRKMKMKSCSKLHGFKSLYSSVFSVLLMVIVVGNLYIMPRAVRSLCTFPLNCRPKHEFTSPSNCSTESGTDHVTSVTMFTTFPFVKNKFDINLNTLRNWKHMYNSPKLILFTDDQKVASAGINSDWPVQNITTEAVTEAPALSTLFLESVKGSDTYLYMYANADILFDRYLIEILSIVEVFLKSNNLHKKPVLIVGQRTNINILSIDSKGPEAWKTILRESYTIYTRFQKNAIDYFITNSFFPWSEVPKLVIGRVGYDNWIIAYARFRGFVTIDASSVISAIHQTNSKGNFEGFQNGNWDFNRELIKKTGPPFNYAIWGQTNCCTYHVIYDDCSRVQVLKRPDVPVYCDRLHLSSSITHSLFGTDVYYMGYKQGS</sequence>
<proteinExistence type="predicted"/>
<keyword evidence="1" id="KW-0472">Membrane</keyword>
<keyword evidence="1" id="KW-1133">Transmembrane helix</keyword>
<dbReference type="OrthoDB" id="6046730at2759"/>
<evidence type="ECO:0000313" key="2">
    <source>
        <dbReference type="EMBL" id="OWF47564.1"/>
    </source>
</evidence>